<keyword evidence="1" id="KW-0472">Membrane</keyword>
<name>B4VH41_9CYAN</name>
<dbReference type="EMBL" id="DS989841">
    <property type="protein sequence ID" value="EDX78483.1"/>
    <property type="molecule type" value="Genomic_DNA"/>
</dbReference>
<reference evidence="2 3" key="1">
    <citation type="submission" date="2008-07" db="EMBL/GenBank/DDBJ databases">
        <authorList>
            <person name="Tandeau de Marsac N."/>
            <person name="Ferriera S."/>
            <person name="Johnson J."/>
            <person name="Kravitz S."/>
            <person name="Beeson K."/>
            <person name="Sutton G."/>
            <person name="Rogers Y.-H."/>
            <person name="Friedman R."/>
            <person name="Frazier M."/>
            <person name="Venter J.C."/>
        </authorList>
    </citation>
    <scope>NUCLEOTIDE SEQUENCE [LARGE SCALE GENOMIC DNA]</scope>
    <source>
        <strain evidence="2 3">PCC 7420</strain>
    </source>
</reference>
<keyword evidence="1" id="KW-0812">Transmembrane</keyword>
<accession>B4VH41</accession>
<evidence type="ECO:0000313" key="3">
    <source>
        <dbReference type="Proteomes" id="UP000003835"/>
    </source>
</evidence>
<feature type="transmembrane region" description="Helical" evidence="1">
    <location>
        <begin position="6"/>
        <end position="29"/>
    </location>
</feature>
<dbReference type="HOGENOM" id="CLU_3307850_0_0_3"/>
<keyword evidence="3" id="KW-1185">Reference proteome</keyword>
<protein>
    <submittedName>
        <fullName evidence="2">Uncharacterized protein</fullName>
    </submittedName>
</protein>
<organism evidence="2 3">
    <name type="scientific">Coleofasciculus chthonoplastes PCC 7420</name>
    <dbReference type="NCBI Taxonomy" id="118168"/>
    <lineage>
        <taxon>Bacteria</taxon>
        <taxon>Bacillati</taxon>
        <taxon>Cyanobacteriota</taxon>
        <taxon>Cyanophyceae</taxon>
        <taxon>Coleofasciculales</taxon>
        <taxon>Coleofasciculaceae</taxon>
        <taxon>Coleofasciculus</taxon>
    </lineage>
</organism>
<sequence length="39" mass="4122">MFLSEVLGLGVTWMLVAGLTGISLIRLLGKVPTIKSHGL</sequence>
<gene>
    <name evidence="2" type="ORF">MC7420_7136</name>
</gene>
<evidence type="ECO:0000256" key="1">
    <source>
        <dbReference type="SAM" id="Phobius"/>
    </source>
</evidence>
<keyword evidence="1" id="KW-1133">Transmembrane helix</keyword>
<proteinExistence type="predicted"/>
<dbReference type="AlphaFoldDB" id="B4VH41"/>
<dbReference type="Proteomes" id="UP000003835">
    <property type="component" value="Unassembled WGS sequence"/>
</dbReference>
<evidence type="ECO:0000313" key="2">
    <source>
        <dbReference type="EMBL" id="EDX78483.1"/>
    </source>
</evidence>